<comment type="caution">
    <text evidence="3">The sequence shown here is derived from an EMBL/GenBank/DDBJ whole genome shotgun (WGS) entry which is preliminary data.</text>
</comment>
<dbReference type="InterPro" id="IPR029058">
    <property type="entry name" value="AB_hydrolase_fold"/>
</dbReference>
<evidence type="ECO:0000256" key="1">
    <source>
        <dbReference type="ARBA" id="ARBA00022801"/>
    </source>
</evidence>
<dbReference type="Gene3D" id="3.40.50.1820">
    <property type="entry name" value="alpha/beta hydrolase"/>
    <property type="match status" value="1"/>
</dbReference>
<evidence type="ECO:0000313" key="3">
    <source>
        <dbReference type="EMBL" id="MXO56098.1"/>
    </source>
</evidence>
<dbReference type="Proteomes" id="UP000468943">
    <property type="component" value="Unassembled WGS sequence"/>
</dbReference>
<dbReference type="GO" id="GO:0016787">
    <property type="term" value="F:hydrolase activity"/>
    <property type="evidence" value="ECO:0007669"/>
    <property type="project" value="UniProtKB-KW"/>
</dbReference>
<proteinExistence type="predicted"/>
<feature type="domain" description="Alpha/beta hydrolase fold-3" evidence="2">
    <location>
        <begin position="87"/>
        <end position="287"/>
    </location>
</feature>
<accession>A0A6I4SKW1</accession>
<dbReference type="PANTHER" id="PTHR48081">
    <property type="entry name" value="AB HYDROLASE SUPERFAMILY PROTEIN C4A8.06C"/>
    <property type="match status" value="1"/>
</dbReference>
<dbReference type="AlphaFoldDB" id="A0A6I4SKW1"/>
<keyword evidence="4" id="KW-1185">Reference proteome</keyword>
<reference evidence="3 4" key="1">
    <citation type="submission" date="2019-12" db="EMBL/GenBank/DDBJ databases">
        <title>Genomic-based taxomic classification of the family Erythrobacteraceae.</title>
        <authorList>
            <person name="Xu L."/>
        </authorList>
    </citation>
    <scope>NUCLEOTIDE SEQUENCE [LARGE SCALE GENOMIC DNA]</scope>
    <source>
        <strain evidence="3 4">JCM 17802</strain>
    </source>
</reference>
<sequence>MNGTTIYDLRFAKPSLRMRLGEFLISKQPSEFKDAEGLKAKVPNRKPPVDAPMPDKFEKRFQVERWSAEGQDVVTLHPKSGKGEWHIIYFHGGGYFMPMFKEHWPVVAALVEATGASISVPLYDVIPEHDYHPANRQAEAVYEKVKAEWGDERIALSGDSAGGNMALSLAIQRRDAGKSLPARLIPFAPWLDMALKDEAARTVEPKDVLLDVDSIRLLGGWWAGDRGVDHPHASPLYADLAGLPPIAIFQGRHDVFVVDSRTFTAKARAAGVPIKLYEYEGGPHVYMALTFTREAKDTFRLVREFLDNG</sequence>
<dbReference type="OrthoDB" id="9806180at2"/>
<dbReference type="Pfam" id="PF07859">
    <property type="entry name" value="Abhydrolase_3"/>
    <property type="match status" value="1"/>
</dbReference>
<dbReference type="InterPro" id="IPR050300">
    <property type="entry name" value="GDXG_lipolytic_enzyme"/>
</dbReference>
<organism evidence="3 4">
    <name type="scientific">Pontixanthobacter gangjinensis</name>
    <dbReference type="NCBI Taxonomy" id="1028742"/>
    <lineage>
        <taxon>Bacteria</taxon>
        <taxon>Pseudomonadati</taxon>
        <taxon>Pseudomonadota</taxon>
        <taxon>Alphaproteobacteria</taxon>
        <taxon>Sphingomonadales</taxon>
        <taxon>Erythrobacteraceae</taxon>
        <taxon>Pontixanthobacter</taxon>
    </lineage>
</organism>
<evidence type="ECO:0000313" key="4">
    <source>
        <dbReference type="Proteomes" id="UP000468943"/>
    </source>
</evidence>
<dbReference type="SUPFAM" id="SSF53474">
    <property type="entry name" value="alpha/beta-Hydrolases"/>
    <property type="match status" value="1"/>
</dbReference>
<dbReference type="EMBL" id="WTYS01000001">
    <property type="protein sequence ID" value="MXO56098.1"/>
    <property type="molecule type" value="Genomic_DNA"/>
</dbReference>
<dbReference type="PANTHER" id="PTHR48081:SF8">
    <property type="entry name" value="ALPHA_BETA HYDROLASE FOLD-3 DOMAIN-CONTAINING PROTEIN-RELATED"/>
    <property type="match status" value="1"/>
</dbReference>
<evidence type="ECO:0000259" key="2">
    <source>
        <dbReference type="Pfam" id="PF07859"/>
    </source>
</evidence>
<dbReference type="InterPro" id="IPR013094">
    <property type="entry name" value="AB_hydrolase_3"/>
</dbReference>
<gene>
    <name evidence="3" type="ORF">GRI36_04300</name>
</gene>
<dbReference type="RefSeq" id="WP_160597340.1">
    <property type="nucleotide sequence ID" value="NZ_WTYS01000001.1"/>
</dbReference>
<keyword evidence="1 3" id="KW-0378">Hydrolase</keyword>
<name>A0A6I4SKW1_9SPHN</name>
<protein>
    <submittedName>
        <fullName evidence="3">Alpha/beta hydrolase fold domain-containing protein</fullName>
    </submittedName>
</protein>